<dbReference type="GO" id="GO:0045944">
    <property type="term" value="P:positive regulation of transcription by RNA polymerase II"/>
    <property type="evidence" value="ECO:0007669"/>
    <property type="project" value="TreeGrafter"/>
</dbReference>
<dbReference type="Proteomes" id="UP000799444">
    <property type="component" value="Unassembled WGS sequence"/>
</dbReference>
<dbReference type="EMBL" id="ML996097">
    <property type="protein sequence ID" value="KAF2741253.1"/>
    <property type="molecule type" value="Genomic_DNA"/>
</dbReference>
<dbReference type="GO" id="GO:0000981">
    <property type="term" value="F:DNA-binding transcription factor activity, RNA polymerase II-specific"/>
    <property type="evidence" value="ECO:0007669"/>
    <property type="project" value="InterPro"/>
</dbReference>
<accession>A0A9P4V9B6</accession>
<dbReference type="InterPro" id="IPR001138">
    <property type="entry name" value="Zn2Cys6_DnaBD"/>
</dbReference>
<dbReference type="GO" id="GO:0000976">
    <property type="term" value="F:transcription cis-regulatory region binding"/>
    <property type="evidence" value="ECO:0007669"/>
    <property type="project" value="TreeGrafter"/>
</dbReference>
<dbReference type="Pfam" id="PF00172">
    <property type="entry name" value="Zn_clus"/>
    <property type="match status" value="1"/>
</dbReference>
<comment type="caution">
    <text evidence="5">The sequence shown here is derived from an EMBL/GenBank/DDBJ whole genome shotgun (WGS) entry which is preliminary data.</text>
</comment>
<evidence type="ECO:0000256" key="1">
    <source>
        <dbReference type="ARBA" id="ARBA00004123"/>
    </source>
</evidence>
<reference evidence="5" key="1">
    <citation type="journal article" date="2020" name="Stud. Mycol.">
        <title>101 Dothideomycetes genomes: a test case for predicting lifestyles and emergence of pathogens.</title>
        <authorList>
            <person name="Haridas S."/>
            <person name="Albert R."/>
            <person name="Binder M."/>
            <person name="Bloem J."/>
            <person name="Labutti K."/>
            <person name="Salamov A."/>
            <person name="Andreopoulos B."/>
            <person name="Baker S."/>
            <person name="Barry K."/>
            <person name="Bills G."/>
            <person name="Bluhm B."/>
            <person name="Cannon C."/>
            <person name="Castanera R."/>
            <person name="Culley D."/>
            <person name="Daum C."/>
            <person name="Ezra D."/>
            <person name="Gonzalez J."/>
            <person name="Henrissat B."/>
            <person name="Kuo A."/>
            <person name="Liang C."/>
            <person name="Lipzen A."/>
            <person name="Lutzoni F."/>
            <person name="Magnuson J."/>
            <person name="Mondo S."/>
            <person name="Nolan M."/>
            <person name="Ohm R."/>
            <person name="Pangilinan J."/>
            <person name="Park H.-J."/>
            <person name="Ramirez L."/>
            <person name="Alfaro M."/>
            <person name="Sun H."/>
            <person name="Tritt A."/>
            <person name="Yoshinaga Y."/>
            <person name="Zwiers L.-H."/>
            <person name="Turgeon B."/>
            <person name="Goodwin S."/>
            <person name="Spatafora J."/>
            <person name="Crous P."/>
            <person name="Grigoriev I."/>
        </authorList>
    </citation>
    <scope>NUCLEOTIDE SEQUENCE</scope>
    <source>
        <strain evidence="5">CBS 125425</strain>
    </source>
</reference>
<dbReference type="SUPFAM" id="SSF57701">
    <property type="entry name" value="Zn2/Cys6 DNA-binding domain"/>
    <property type="match status" value="1"/>
</dbReference>
<dbReference type="CDD" id="cd00067">
    <property type="entry name" value="GAL4"/>
    <property type="match status" value="1"/>
</dbReference>
<sequence>MAEQEPVLKRHCWTCIKRRTVCDFTRPKCKKCQKAGVECAGYSEKKPLEWLEPGRVSSRQRTKRPSPKPLAGKGQRARSKKSADKDNEALGFASLEISKKRSEHIWNERMKMWGECMNSLEAPSPSYLRDETTEIVQATEFYNNRIYPVMSRYSLMAQAPYMQPFPMLVLHQLPPTISHSFVGITLGWRFHRQELPTDDIWPKVYHHRGAMIRDVAEKVSRCDETLEPTTQQQKSTFDVAIVCLLVFATMEIQYMYSTSVNWRQHMDAMGRLISIRGGITSLWHETQLVRGALTFFVGINTFSGSSSPASTLAFAEEHPDLPDLPEDLYEGIFCYSLCPTPLFRHIASINLLRARIARGTMDVATGKIEALRLLMRIDAFSTQQWMEMRETKYPKEFTLIGTVFQAAAVIYCILSLQCLGTLEETQEIRDMRGMYTDLLFDGIEQGLADPLTRFFMLWPNIVAGVIAGKHRPGTQIWISDTLASLGREHGQSMSILAKAALGKFWASGKTTWEDCFTVPYALSC</sequence>
<dbReference type="Pfam" id="PF11951">
    <property type="entry name" value="Fungal_trans_2"/>
    <property type="match status" value="1"/>
</dbReference>
<dbReference type="PANTHER" id="PTHR37534:SF48">
    <property type="entry name" value="FINGER DOMAIN PROTEIN, PUTATIVE-RELATED"/>
    <property type="match status" value="1"/>
</dbReference>
<evidence type="ECO:0000256" key="2">
    <source>
        <dbReference type="ARBA" id="ARBA00023242"/>
    </source>
</evidence>
<dbReference type="AlphaFoldDB" id="A0A9P4V9B6"/>
<protein>
    <recommendedName>
        <fullName evidence="4">Zn(2)-C6 fungal-type domain-containing protein</fullName>
    </recommendedName>
</protein>
<dbReference type="InterPro" id="IPR021858">
    <property type="entry name" value="Fun_TF"/>
</dbReference>
<name>A0A9P4V9B6_9PLEO</name>
<dbReference type="InterPro" id="IPR036864">
    <property type="entry name" value="Zn2-C6_fun-type_DNA-bd_sf"/>
</dbReference>
<keyword evidence="2" id="KW-0539">Nucleus</keyword>
<dbReference type="PROSITE" id="PS50048">
    <property type="entry name" value="ZN2_CY6_FUNGAL_2"/>
    <property type="match status" value="1"/>
</dbReference>
<feature type="domain" description="Zn(2)-C6 fungal-type" evidence="4">
    <location>
        <begin position="11"/>
        <end position="39"/>
    </location>
</feature>
<evidence type="ECO:0000259" key="4">
    <source>
        <dbReference type="PROSITE" id="PS50048"/>
    </source>
</evidence>
<dbReference type="PANTHER" id="PTHR37534">
    <property type="entry name" value="TRANSCRIPTIONAL ACTIVATOR PROTEIN UGA3"/>
    <property type="match status" value="1"/>
</dbReference>
<dbReference type="GO" id="GO:0008270">
    <property type="term" value="F:zinc ion binding"/>
    <property type="evidence" value="ECO:0007669"/>
    <property type="project" value="InterPro"/>
</dbReference>
<keyword evidence="6" id="KW-1185">Reference proteome</keyword>
<evidence type="ECO:0000256" key="3">
    <source>
        <dbReference type="SAM" id="MobiDB-lite"/>
    </source>
</evidence>
<gene>
    <name evidence="5" type="ORF">EJ04DRAFT_547643</name>
</gene>
<evidence type="ECO:0000313" key="6">
    <source>
        <dbReference type="Proteomes" id="UP000799444"/>
    </source>
</evidence>
<comment type="subcellular location">
    <subcellularLocation>
        <location evidence="1">Nucleus</location>
    </subcellularLocation>
</comment>
<proteinExistence type="predicted"/>
<evidence type="ECO:0000313" key="5">
    <source>
        <dbReference type="EMBL" id="KAF2741253.1"/>
    </source>
</evidence>
<feature type="region of interest" description="Disordered" evidence="3">
    <location>
        <begin position="51"/>
        <end position="85"/>
    </location>
</feature>
<dbReference type="OrthoDB" id="5386330at2759"/>
<organism evidence="5 6">
    <name type="scientific">Polyplosphaeria fusca</name>
    <dbReference type="NCBI Taxonomy" id="682080"/>
    <lineage>
        <taxon>Eukaryota</taxon>
        <taxon>Fungi</taxon>
        <taxon>Dikarya</taxon>
        <taxon>Ascomycota</taxon>
        <taxon>Pezizomycotina</taxon>
        <taxon>Dothideomycetes</taxon>
        <taxon>Pleosporomycetidae</taxon>
        <taxon>Pleosporales</taxon>
        <taxon>Tetraplosphaeriaceae</taxon>
        <taxon>Polyplosphaeria</taxon>
    </lineage>
</organism>
<dbReference type="GO" id="GO:0005634">
    <property type="term" value="C:nucleus"/>
    <property type="evidence" value="ECO:0007669"/>
    <property type="project" value="UniProtKB-SubCell"/>
</dbReference>